<dbReference type="EMBL" id="CM042010">
    <property type="protein sequence ID" value="KAI3782757.1"/>
    <property type="molecule type" value="Genomic_DNA"/>
</dbReference>
<reference evidence="1 2" key="2">
    <citation type="journal article" date="2022" name="Mol. Ecol. Resour.">
        <title>The genomes of chicory, endive, great burdock and yacon provide insights into Asteraceae paleo-polyploidization history and plant inulin production.</title>
        <authorList>
            <person name="Fan W."/>
            <person name="Wang S."/>
            <person name="Wang H."/>
            <person name="Wang A."/>
            <person name="Jiang F."/>
            <person name="Liu H."/>
            <person name="Zhao H."/>
            <person name="Xu D."/>
            <person name="Zhang Y."/>
        </authorList>
    </citation>
    <scope>NUCLEOTIDE SEQUENCE [LARGE SCALE GENOMIC DNA]</scope>
    <source>
        <strain evidence="2">cv. Punajuju</strain>
        <tissue evidence="1">Leaves</tissue>
    </source>
</reference>
<protein>
    <submittedName>
        <fullName evidence="1">Uncharacterized protein</fullName>
    </submittedName>
</protein>
<dbReference type="Proteomes" id="UP001055811">
    <property type="component" value="Linkage Group LG02"/>
</dbReference>
<evidence type="ECO:0000313" key="1">
    <source>
        <dbReference type="EMBL" id="KAI3782757.1"/>
    </source>
</evidence>
<reference evidence="2" key="1">
    <citation type="journal article" date="2022" name="Mol. Ecol. Resour.">
        <title>The genomes of chicory, endive, great burdock and yacon provide insights into Asteraceae palaeo-polyploidization history and plant inulin production.</title>
        <authorList>
            <person name="Fan W."/>
            <person name="Wang S."/>
            <person name="Wang H."/>
            <person name="Wang A."/>
            <person name="Jiang F."/>
            <person name="Liu H."/>
            <person name="Zhao H."/>
            <person name="Xu D."/>
            <person name="Zhang Y."/>
        </authorList>
    </citation>
    <scope>NUCLEOTIDE SEQUENCE [LARGE SCALE GENOMIC DNA]</scope>
    <source>
        <strain evidence="2">cv. Punajuju</strain>
    </source>
</reference>
<proteinExistence type="predicted"/>
<gene>
    <name evidence="1" type="ORF">L2E82_12812</name>
</gene>
<keyword evidence="2" id="KW-1185">Reference proteome</keyword>
<evidence type="ECO:0000313" key="2">
    <source>
        <dbReference type="Proteomes" id="UP001055811"/>
    </source>
</evidence>
<sequence>MEYFTITLITILVSAVAITLQVFFFSPISPDLLELPPSPPFFTPNNHLQKVIKLGEGILKQPEDVFMDKKGVLYTATRDGWIIRLHKNGTIENWKKMHNRHTLLGLIKTRGGDLIVCDTEEGLIKVSEDGDVTSLATHLNGESIRFADDVAEAPDGSLYFSVASTKYGLHEWHLDFLEAKPHGQLLKYDPFTKETTLVLDGLGFANGVAVSMDQEFLVVCESMKFRCLKYWLKDEKRGKVEIFIENLPGSPDNIKLAPDGSFWVALLQFSSNKMKFIHSSKAIKHLLATFPKLFEQIKATGRSAMVMNIGSDGRIIKTLDDPNGKVVSFVTSVLEFEGNLYLGSLKNDFIGKLPLESVL</sequence>
<name>A0ACB9GJ37_CICIN</name>
<accession>A0ACB9GJ37</accession>
<comment type="caution">
    <text evidence="1">The sequence shown here is derived from an EMBL/GenBank/DDBJ whole genome shotgun (WGS) entry which is preliminary data.</text>
</comment>
<organism evidence="1 2">
    <name type="scientific">Cichorium intybus</name>
    <name type="common">Chicory</name>
    <dbReference type="NCBI Taxonomy" id="13427"/>
    <lineage>
        <taxon>Eukaryota</taxon>
        <taxon>Viridiplantae</taxon>
        <taxon>Streptophyta</taxon>
        <taxon>Embryophyta</taxon>
        <taxon>Tracheophyta</taxon>
        <taxon>Spermatophyta</taxon>
        <taxon>Magnoliopsida</taxon>
        <taxon>eudicotyledons</taxon>
        <taxon>Gunneridae</taxon>
        <taxon>Pentapetalae</taxon>
        <taxon>asterids</taxon>
        <taxon>campanulids</taxon>
        <taxon>Asterales</taxon>
        <taxon>Asteraceae</taxon>
        <taxon>Cichorioideae</taxon>
        <taxon>Cichorieae</taxon>
        <taxon>Cichoriinae</taxon>
        <taxon>Cichorium</taxon>
    </lineage>
</organism>